<comment type="caution">
    <text evidence="2">The sequence shown here is derived from an EMBL/GenBank/DDBJ whole genome shotgun (WGS) entry which is preliminary data.</text>
</comment>
<evidence type="ECO:0000313" key="3">
    <source>
        <dbReference type="Proteomes" id="UP000886523"/>
    </source>
</evidence>
<reference evidence="2" key="1">
    <citation type="journal article" date="2020" name="Nat. Commun.">
        <title>Large-scale genome sequencing of mycorrhizal fungi provides insights into the early evolution of symbiotic traits.</title>
        <authorList>
            <person name="Miyauchi S."/>
            <person name="Kiss E."/>
            <person name="Kuo A."/>
            <person name="Drula E."/>
            <person name="Kohler A."/>
            <person name="Sanchez-Garcia M."/>
            <person name="Morin E."/>
            <person name="Andreopoulos B."/>
            <person name="Barry K.W."/>
            <person name="Bonito G."/>
            <person name="Buee M."/>
            <person name="Carver A."/>
            <person name="Chen C."/>
            <person name="Cichocki N."/>
            <person name="Clum A."/>
            <person name="Culley D."/>
            <person name="Crous P.W."/>
            <person name="Fauchery L."/>
            <person name="Girlanda M."/>
            <person name="Hayes R.D."/>
            <person name="Keri Z."/>
            <person name="LaButti K."/>
            <person name="Lipzen A."/>
            <person name="Lombard V."/>
            <person name="Magnuson J."/>
            <person name="Maillard F."/>
            <person name="Murat C."/>
            <person name="Nolan M."/>
            <person name="Ohm R.A."/>
            <person name="Pangilinan J."/>
            <person name="Pereira M.F."/>
            <person name="Perotto S."/>
            <person name="Peter M."/>
            <person name="Pfister S."/>
            <person name="Riley R."/>
            <person name="Sitrit Y."/>
            <person name="Stielow J.B."/>
            <person name="Szollosi G."/>
            <person name="Zifcakova L."/>
            <person name="Stursova M."/>
            <person name="Spatafora J.W."/>
            <person name="Tedersoo L."/>
            <person name="Vaario L.M."/>
            <person name="Yamada A."/>
            <person name="Yan M."/>
            <person name="Wang P."/>
            <person name="Xu J."/>
            <person name="Bruns T."/>
            <person name="Baldrian P."/>
            <person name="Vilgalys R."/>
            <person name="Dunand C."/>
            <person name="Henrissat B."/>
            <person name="Grigoriev I.V."/>
            <person name="Hibbett D."/>
            <person name="Nagy L.G."/>
            <person name="Martin F.M."/>
        </authorList>
    </citation>
    <scope>NUCLEOTIDE SEQUENCE</scope>
    <source>
        <strain evidence="2">UP504</strain>
    </source>
</reference>
<dbReference type="AlphaFoldDB" id="A0A9P6DTN3"/>
<feature type="compositionally biased region" description="Polar residues" evidence="1">
    <location>
        <begin position="1"/>
        <end position="10"/>
    </location>
</feature>
<proteinExistence type="predicted"/>
<dbReference type="EMBL" id="MU128972">
    <property type="protein sequence ID" value="KAF9513412.1"/>
    <property type="molecule type" value="Genomic_DNA"/>
</dbReference>
<keyword evidence="3" id="KW-1185">Reference proteome</keyword>
<dbReference type="Proteomes" id="UP000886523">
    <property type="component" value="Unassembled WGS sequence"/>
</dbReference>
<feature type="compositionally biased region" description="Basic and acidic residues" evidence="1">
    <location>
        <begin position="14"/>
        <end position="31"/>
    </location>
</feature>
<name>A0A9P6DTN3_9AGAM</name>
<organism evidence="2 3">
    <name type="scientific">Hydnum rufescens UP504</name>
    <dbReference type="NCBI Taxonomy" id="1448309"/>
    <lineage>
        <taxon>Eukaryota</taxon>
        <taxon>Fungi</taxon>
        <taxon>Dikarya</taxon>
        <taxon>Basidiomycota</taxon>
        <taxon>Agaricomycotina</taxon>
        <taxon>Agaricomycetes</taxon>
        <taxon>Cantharellales</taxon>
        <taxon>Hydnaceae</taxon>
        <taxon>Hydnum</taxon>
    </lineage>
</organism>
<gene>
    <name evidence="2" type="ORF">BS47DRAFT_1344199</name>
</gene>
<evidence type="ECO:0000256" key="1">
    <source>
        <dbReference type="SAM" id="MobiDB-lite"/>
    </source>
</evidence>
<evidence type="ECO:0000313" key="2">
    <source>
        <dbReference type="EMBL" id="KAF9513412.1"/>
    </source>
</evidence>
<protein>
    <submittedName>
        <fullName evidence="2">Uncharacterized protein</fullName>
    </submittedName>
</protein>
<feature type="region of interest" description="Disordered" evidence="1">
    <location>
        <begin position="1"/>
        <end position="45"/>
    </location>
</feature>
<sequence length="61" mass="6803">MANMSRQSLGDGNLEEHRGRADHDNTGDDLRNISSQKKRRESSHFPLHIILVEGCNCPATS</sequence>
<accession>A0A9P6DTN3</accession>